<feature type="domain" description="DUF7601" evidence="4">
    <location>
        <begin position="420"/>
        <end position="534"/>
    </location>
</feature>
<reference evidence="5 6" key="1">
    <citation type="submission" date="2019-03" db="EMBL/GenBank/DDBJ databases">
        <title>Genomic Encyclopedia of Type Strains, Phase IV (KMG-IV): sequencing the most valuable type-strain genomes for metagenomic binning, comparative biology and taxonomic classification.</title>
        <authorList>
            <person name="Goeker M."/>
        </authorList>
    </citation>
    <scope>NUCLEOTIDE SEQUENCE [LARGE SCALE GENOMIC DNA]</scope>
    <source>
        <strain evidence="5 6">DSM 29481</strain>
    </source>
</reference>
<dbReference type="InterPro" id="IPR013783">
    <property type="entry name" value="Ig-like_fold"/>
</dbReference>
<feature type="domain" description="DUF7601" evidence="4">
    <location>
        <begin position="302"/>
        <end position="414"/>
    </location>
</feature>
<feature type="chain" id="PRO_5020219576" evidence="2">
    <location>
        <begin position="27"/>
        <end position="699"/>
    </location>
</feature>
<dbReference type="AlphaFoldDB" id="A0A4R3T7W6"/>
<feature type="signal peptide" evidence="2">
    <location>
        <begin position="1"/>
        <end position="26"/>
    </location>
</feature>
<feature type="domain" description="DUF7601" evidence="4">
    <location>
        <begin position="184"/>
        <end position="295"/>
    </location>
</feature>
<evidence type="ECO:0000313" key="6">
    <source>
        <dbReference type="Proteomes" id="UP000295773"/>
    </source>
</evidence>
<proteinExistence type="predicted"/>
<evidence type="ECO:0000256" key="2">
    <source>
        <dbReference type="SAM" id="SignalP"/>
    </source>
</evidence>
<dbReference type="Gene3D" id="2.60.40.1140">
    <property type="entry name" value="Collagen-binding surface protein Cna, B-type domain"/>
    <property type="match status" value="4"/>
</dbReference>
<comment type="caution">
    <text evidence="5">The sequence shown here is derived from an EMBL/GenBank/DDBJ whole genome shotgun (WGS) entry which is preliminary data.</text>
</comment>
<keyword evidence="1" id="KW-0812">Transmembrane</keyword>
<keyword evidence="1" id="KW-1133">Transmembrane helix</keyword>
<evidence type="ECO:0000259" key="4">
    <source>
        <dbReference type="Pfam" id="PF24547"/>
    </source>
</evidence>
<dbReference type="Gene3D" id="2.60.40.10">
    <property type="entry name" value="Immunoglobulins"/>
    <property type="match status" value="1"/>
</dbReference>
<organism evidence="5 6">
    <name type="scientific">Longicatena caecimuris</name>
    <dbReference type="NCBI Taxonomy" id="1796635"/>
    <lineage>
        <taxon>Bacteria</taxon>
        <taxon>Bacillati</taxon>
        <taxon>Bacillota</taxon>
        <taxon>Erysipelotrichia</taxon>
        <taxon>Erysipelotrichales</taxon>
        <taxon>Erysipelotrichaceae</taxon>
        <taxon>Longicatena</taxon>
    </lineage>
</organism>
<evidence type="ECO:0000259" key="3">
    <source>
        <dbReference type="Pfam" id="PF17802"/>
    </source>
</evidence>
<dbReference type="Pfam" id="PF24547">
    <property type="entry name" value="DUF7601"/>
    <property type="match status" value="4"/>
</dbReference>
<feature type="domain" description="DUF7601" evidence="4">
    <location>
        <begin position="43"/>
        <end position="172"/>
    </location>
</feature>
<dbReference type="InterPro" id="IPR041033">
    <property type="entry name" value="SpaA_PFL_dom_1"/>
</dbReference>
<dbReference type="InterPro" id="IPR055382">
    <property type="entry name" value="DUF7601"/>
</dbReference>
<evidence type="ECO:0000256" key="1">
    <source>
        <dbReference type="SAM" id="Phobius"/>
    </source>
</evidence>
<feature type="domain" description="SpaA-like prealbumin fold" evidence="3">
    <location>
        <begin position="542"/>
        <end position="621"/>
    </location>
</feature>
<dbReference type="Proteomes" id="UP000295773">
    <property type="component" value="Unassembled WGS sequence"/>
</dbReference>
<dbReference type="Pfam" id="PF17802">
    <property type="entry name" value="SpaA"/>
    <property type="match status" value="1"/>
</dbReference>
<protein>
    <submittedName>
        <fullName evidence="5">Uncharacterized protein</fullName>
    </submittedName>
</protein>
<accession>A0A4R3T7W6</accession>
<evidence type="ECO:0000313" key="5">
    <source>
        <dbReference type="EMBL" id="TCU57159.1"/>
    </source>
</evidence>
<keyword evidence="2" id="KW-0732">Signal</keyword>
<dbReference type="EMBL" id="SMBP01000019">
    <property type="protein sequence ID" value="TCU57159.1"/>
    <property type="molecule type" value="Genomic_DNA"/>
</dbReference>
<keyword evidence="6" id="KW-1185">Reference proteome</keyword>
<name>A0A4R3T7W6_9FIRM</name>
<dbReference type="RefSeq" id="WP_132225349.1">
    <property type="nucleotide sequence ID" value="NZ_JANKBG010000018.1"/>
</dbReference>
<keyword evidence="1" id="KW-0472">Membrane</keyword>
<feature type="transmembrane region" description="Helical" evidence="1">
    <location>
        <begin position="662"/>
        <end position="690"/>
    </location>
</feature>
<gene>
    <name evidence="5" type="ORF">EDD61_11960</name>
</gene>
<sequence>MKYIKRISVLLLAAFCMVAGTQAIQAEETTRVTFTNEENKTPDLFITKHVESADDRYEVPKDVAFKFVLKLNGKLANKEQYRVFNENGDEVYNHQDGTISSETTNKIPFMTDRNGNFTLYGGYTAKFEYVGNGVSYEILELPQENFQQVSPAAGTSAVGTIQPDGARVEFVNLYMPYIEQKTTDLIVTKHISFPQGYIYDGEDSFHFTLKLEGKAYADEAYTIKDSDTGEEVKEARTDENGRFTLKGGQSAVFKEVKADVDYEVVEENAEGWRVLGDVKQSGATQAPVTAVQYTNAIASFGVNKTLSDKNTSDETFTFLLTDHTKKAWSNAKYVLYDSVSGKRVDDATYTTDENGHFTLKANQSAMFLGIEPGTIYNVQEIVKPGYIQKTPVSNEGYENKVVGDNVEILPFVNEEMKEEGTLSVTKLIENTTGEIPMDDIKFTFVLSRKNGDVYEAVKNANYVIPTGDAESTYKTNEAGEFQVKGNQTALFRELKQKETYKVEEKQTNVEYKILTNVQEEKLDKKIQFSFTNAYTPKEIAIYLKKMNRDKEALEGAEFTLYSDAEMKNAIASYTSGKAEGLLIKKLRAGTYYLKETKSPKGYKLLEESIKIEITREEGTGKLLVKVNGKAAEQSEDEQIYVITKEVGESDEVHMIVYNDKNFWIPITGGTGIALFIGIAIIGCAGVLFVLKKRMRKTHI</sequence>